<comment type="caution">
    <text evidence="2">The sequence shown here is derived from an EMBL/GenBank/DDBJ whole genome shotgun (WGS) entry which is preliminary data.</text>
</comment>
<evidence type="ECO:0000313" key="2">
    <source>
        <dbReference type="EMBL" id="VEL25143.1"/>
    </source>
</evidence>
<keyword evidence="3" id="KW-1185">Reference proteome</keyword>
<protein>
    <submittedName>
        <fullName evidence="2">Uncharacterized protein</fullName>
    </submittedName>
</protein>
<dbReference type="EMBL" id="CAAALY010071948">
    <property type="protein sequence ID" value="VEL25143.1"/>
    <property type="molecule type" value="Genomic_DNA"/>
</dbReference>
<sequence>MSTKRLGIINERIRRLPLEFERKRNELDDLVRKHEALLELKPLSQQLDDLTKNEIPLLEANLARDQSLFEQAMKAKDEVSILYFYCLTVIYCIYIVHLFIAGLLLNCLI</sequence>
<evidence type="ECO:0000256" key="1">
    <source>
        <dbReference type="SAM" id="Phobius"/>
    </source>
</evidence>
<keyword evidence="1" id="KW-0812">Transmembrane</keyword>
<reference evidence="2" key="1">
    <citation type="submission" date="2018-11" db="EMBL/GenBank/DDBJ databases">
        <authorList>
            <consortium name="Pathogen Informatics"/>
        </authorList>
    </citation>
    <scope>NUCLEOTIDE SEQUENCE</scope>
</reference>
<dbReference type="AlphaFoldDB" id="A0A3S5BYX8"/>
<dbReference type="OrthoDB" id="18797at2759"/>
<name>A0A3S5BYX8_9PLAT</name>
<feature type="transmembrane region" description="Helical" evidence="1">
    <location>
        <begin position="82"/>
        <end position="105"/>
    </location>
</feature>
<keyword evidence="1" id="KW-0472">Membrane</keyword>
<dbReference type="Proteomes" id="UP000784294">
    <property type="component" value="Unassembled WGS sequence"/>
</dbReference>
<proteinExistence type="predicted"/>
<organism evidence="2 3">
    <name type="scientific">Protopolystoma xenopodis</name>
    <dbReference type="NCBI Taxonomy" id="117903"/>
    <lineage>
        <taxon>Eukaryota</taxon>
        <taxon>Metazoa</taxon>
        <taxon>Spiralia</taxon>
        <taxon>Lophotrochozoa</taxon>
        <taxon>Platyhelminthes</taxon>
        <taxon>Monogenea</taxon>
        <taxon>Polyopisthocotylea</taxon>
        <taxon>Polystomatidea</taxon>
        <taxon>Polystomatidae</taxon>
        <taxon>Protopolystoma</taxon>
    </lineage>
</organism>
<accession>A0A3S5BYX8</accession>
<keyword evidence="1" id="KW-1133">Transmembrane helix</keyword>
<evidence type="ECO:0000313" key="3">
    <source>
        <dbReference type="Proteomes" id="UP000784294"/>
    </source>
</evidence>
<gene>
    <name evidence="2" type="ORF">PXEA_LOCUS18583</name>
</gene>